<accession>A0ABU0LG24</accession>
<dbReference type="PANTHER" id="PTHR11527">
    <property type="entry name" value="HEAT-SHOCK PROTEIN 20 FAMILY MEMBER"/>
    <property type="match status" value="1"/>
</dbReference>
<evidence type="ECO:0000256" key="2">
    <source>
        <dbReference type="RuleBase" id="RU003616"/>
    </source>
</evidence>
<proteinExistence type="inferred from homology"/>
<comment type="similarity">
    <text evidence="1 2">Belongs to the small heat shock protein (HSP20) family.</text>
</comment>
<keyword evidence="5" id="KW-1185">Reference proteome</keyword>
<gene>
    <name evidence="4" type="ORF">QOZ94_002898</name>
</gene>
<evidence type="ECO:0000259" key="3">
    <source>
        <dbReference type="PROSITE" id="PS01031"/>
    </source>
</evidence>
<comment type="caution">
    <text evidence="4">The sequence shown here is derived from an EMBL/GenBank/DDBJ whole genome shotgun (WGS) entry which is preliminary data.</text>
</comment>
<dbReference type="RefSeq" id="WP_237343822.1">
    <property type="nucleotide sequence ID" value="NZ_JABWGX010000001.1"/>
</dbReference>
<sequence length="179" mass="19615">MAEIQKVPVQKIPAKAGPGRSVVAALASPFDQLRQDIEQVFDNFRFGSLGFPLPRGGFDLPRPRLGAAALAPAVDVAEHDTAYEITVELPGMDEKDIEVKLANGNLAIRGEKKETREEKEKDYYLSERRYGSFTRAFKVPDGVDADKVEARFAKGVLTISLPKSAEAKSQEKTIQVKAA</sequence>
<dbReference type="EMBL" id="JAUSVY010000006">
    <property type="protein sequence ID" value="MDQ0506094.1"/>
    <property type="molecule type" value="Genomic_DNA"/>
</dbReference>
<dbReference type="InterPro" id="IPR031107">
    <property type="entry name" value="Small_HSP"/>
</dbReference>
<dbReference type="CDD" id="cd06464">
    <property type="entry name" value="ACD_sHsps-like"/>
    <property type="match status" value="1"/>
</dbReference>
<dbReference type="Proteomes" id="UP001241747">
    <property type="component" value="Unassembled WGS sequence"/>
</dbReference>
<dbReference type="Pfam" id="PF00011">
    <property type="entry name" value="HSP20"/>
    <property type="match status" value="1"/>
</dbReference>
<evidence type="ECO:0000313" key="4">
    <source>
        <dbReference type="EMBL" id="MDQ0506094.1"/>
    </source>
</evidence>
<reference evidence="4 5" key="1">
    <citation type="submission" date="2023-07" db="EMBL/GenBank/DDBJ databases">
        <title>Genomic Encyclopedia of Type Strains, Phase IV (KMG-IV): sequencing the most valuable type-strain genomes for metagenomic binning, comparative biology and taxonomic classification.</title>
        <authorList>
            <person name="Goeker M."/>
        </authorList>
    </citation>
    <scope>NUCLEOTIDE SEQUENCE [LARGE SCALE GENOMIC DNA]</scope>
    <source>
        <strain evidence="4 5">DSM 3770</strain>
    </source>
</reference>
<name>A0ABU0LG24_XANAG</name>
<organism evidence="4 5">
    <name type="scientific">Xanthobacter agilis</name>
    <dbReference type="NCBI Taxonomy" id="47492"/>
    <lineage>
        <taxon>Bacteria</taxon>
        <taxon>Pseudomonadati</taxon>
        <taxon>Pseudomonadota</taxon>
        <taxon>Alphaproteobacteria</taxon>
        <taxon>Hyphomicrobiales</taxon>
        <taxon>Xanthobacteraceae</taxon>
        <taxon>Xanthobacter</taxon>
    </lineage>
</organism>
<dbReference type="SUPFAM" id="SSF49764">
    <property type="entry name" value="HSP20-like chaperones"/>
    <property type="match status" value="1"/>
</dbReference>
<evidence type="ECO:0000313" key="5">
    <source>
        <dbReference type="Proteomes" id="UP001241747"/>
    </source>
</evidence>
<feature type="domain" description="SHSP" evidence="3">
    <location>
        <begin position="65"/>
        <end position="179"/>
    </location>
</feature>
<protein>
    <submittedName>
        <fullName evidence="4">HSP20 family protein</fullName>
    </submittedName>
</protein>
<evidence type="ECO:0000256" key="1">
    <source>
        <dbReference type="PROSITE-ProRule" id="PRU00285"/>
    </source>
</evidence>
<dbReference type="InterPro" id="IPR008978">
    <property type="entry name" value="HSP20-like_chaperone"/>
</dbReference>
<dbReference type="PROSITE" id="PS01031">
    <property type="entry name" value="SHSP"/>
    <property type="match status" value="1"/>
</dbReference>
<dbReference type="Gene3D" id="2.60.40.790">
    <property type="match status" value="1"/>
</dbReference>
<dbReference type="InterPro" id="IPR002068">
    <property type="entry name" value="A-crystallin/Hsp20_dom"/>
</dbReference>